<feature type="transmembrane region" description="Helical" evidence="2">
    <location>
        <begin position="15"/>
        <end position="37"/>
    </location>
</feature>
<dbReference type="KEGG" id="vcn:VOLCADRAFT_89154"/>
<evidence type="ECO:0000313" key="4">
    <source>
        <dbReference type="Proteomes" id="UP000001058"/>
    </source>
</evidence>
<dbReference type="RefSeq" id="XP_002948858.1">
    <property type="nucleotide sequence ID" value="XM_002948812.1"/>
</dbReference>
<accession>D8TQY0</accession>
<sequence>MAPWWMPNEPTAERIGVFSALCLSVLLGAAVGLYAMYRLQKWLKRGRDAVLEEPNTAADLKCGDASYICKPGAASIAPCCRNSQPPAAATAAGLAPWPSLKHGGPYNVAAGAGVLPMLDTAANSIGAARHPLPAAPTRTAGAQGKGSPSGSSSSGSDAATATASPASSSPSPPRDDDDNDYPQEPLSPHGSRHDSSRSFTAGDGFPGPDGPGKAVRRVLETGPEPADGDGDGRGGDCSDSSRYVAMNSVGTGLAVALAGGPGATAGPGSREFGIPSSARVRPVAAAANEGGGVAAPTTTPVPVTPPARTHAHIVTPQTPSCAAATPAESAVYATRALFESYHEREIEQRLLQAVFGPCHQPEMPPTQQQQQQQQQQQNWGYDTRGGLCAHAAAQLQPSPAMTMLPVPTPLTAAASMPPPATTPIDGSRQCADLAIATACLSAPTPVPPPRQQEQELTATATLASWRPSLADPQGQGAPSAPELLPPASVRQQSREDKKGADAGPVSEPCLAIASAPTPSPSRDPSREAVRETPAQLPPAADFLLHPPAPAPSLPSSSPWSPTFPGGQSGAAARSNAEDTVAAVAATVTGSRMAGAAGGAGASTTVAAASSSTIPNHSTASIASVDGSRSRSPGGSGGGAGGTPAYGTVAAVLACLAGENAAQQQPPPPPQQQQEQLGPFISQLPPPFMPPNPYHYQQHDRLNHPDHHHHHHHHQHEQEKQQQQLFEPGTQFLHLQIPKASILPMPQQPPQLSTTAEQYGSSATADHSIQPARPTAAGPGGLPGSDPPLGVGVSGPRMGGGRGSGDGAVDGRAEGCGTDGCSWHDAHALASAADFAEGRGERLWGLRRSHSSSRGMSTRWARNPGMAATAAAIGTAGMAVSPRGPSGSLSSGDGGGGGGGGHTGDDGSVEAVGFLPRRGPAQLEVCGQDAMGVCGKVNVDSGVGADAVLCRKAQVVATRGLLVPLVPMAPRVWPASGAAGVEGPLARSVAERLMTSNPLFRRMEGDCGTPEDSGAEDE</sequence>
<dbReference type="EMBL" id="GL378332">
    <property type="protein sequence ID" value="EFJ50238.1"/>
    <property type="molecule type" value="Genomic_DNA"/>
</dbReference>
<feature type="region of interest" description="Disordered" evidence="1">
    <location>
        <begin position="357"/>
        <end position="379"/>
    </location>
</feature>
<feature type="compositionally biased region" description="Basic residues" evidence="1">
    <location>
        <begin position="705"/>
        <end position="714"/>
    </location>
</feature>
<proteinExistence type="predicted"/>
<keyword evidence="2" id="KW-0472">Membrane</keyword>
<feature type="region of interest" description="Disordered" evidence="1">
    <location>
        <begin position="609"/>
        <end position="640"/>
    </location>
</feature>
<feature type="region of interest" description="Disordered" evidence="1">
    <location>
        <begin position="659"/>
        <end position="722"/>
    </location>
</feature>
<keyword evidence="2" id="KW-0812">Transmembrane</keyword>
<feature type="compositionally biased region" description="Low complexity" evidence="1">
    <location>
        <begin position="148"/>
        <end position="169"/>
    </location>
</feature>
<name>D8TQY0_VOLCA</name>
<dbReference type="OrthoDB" id="553238at2759"/>
<evidence type="ECO:0000256" key="1">
    <source>
        <dbReference type="SAM" id="MobiDB-lite"/>
    </source>
</evidence>
<evidence type="ECO:0000256" key="2">
    <source>
        <dbReference type="SAM" id="Phobius"/>
    </source>
</evidence>
<feature type="compositionally biased region" description="Polar residues" evidence="1">
    <location>
        <begin position="749"/>
        <end position="766"/>
    </location>
</feature>
<dbReference type="GeneID" id="9623563"/>
<feature type="compositionally biased region" description="Low complexity" evidence="1">
    <location>
        <begin position="877"/>
        <end position="890"/>
    </location>
</feature>
<dbReference type="InParanoid" id="D8TQY0"/>
<keyword evidence="4" id="KW-1185">Reference proteome</keyword>
<reference evidence="3 4" key="1">
    <citation type="journal article" date="2010" name="Science">
        <title>Genomic analysis of organismal complexity in the multicellular green alga Volvox carteri.</title>
        <authorList>
            <person name="Prochnik S.E."/>
            <person name="Umen J."/>
            <person name="Nedelcu A.M."/>
            <person name="Hallmann A."/>
            <person name="Miller S.M."/>
            <person name="Nishii I."/>
            <person name="Ferris P."/>
            <person name="Kuo A."/>
            <person name="Mitros T."/>
            <person name="Fritz-Laylin L.K."/>
            <person name="Hellsten U."/>
            <person name="Chapman J."/>
            <person name="Simakov O."/>
            <person name="Rensing S.A."/>
            <person name="Terry A."/>
            <person name="Pangilinan J."/>
            <person name="Kapitonov V."/>
            <person name="Jurka J."/>
            <person name="Salamov A."/>
            <person name="Shapiro H."/>
            <person name="Schmutz J."/>
            <person name="Grimwood J."/>
            <person name="Lindquist E."/>
            <person name="Lucas S."/>
            <person name="Grigoriev I.V."/>
            <person name="Schmitt R."/>
            <person name="Kirk D."/>
            <person name="Rokhsar D.S."/>
        </authorList>
    </citation>
    <scope>NUCLEOTIDE SEQUENCE [LARGE SCALE GENOMIC DNA]</scope>
    <source>
        <strain evidence="4">f. Nagariensis / Eve</strain>
    </source>
</reference>
<evidence type="ECO:0000313" key="3">
    <source>
        <dbReference type="EMBL" id="EFJ50238.1"/>
    </source>
</evidence>
<feature type="compositionally biased region" description="Low complexity" evidence="1">
    <location>
        <begin position="477"/>
        <end position="488"/>
    </location>
</feature>
<gene>
    <name evidence="3" type="ORF">VOLCADRAFT_89154</name>
</gene>
<dbReference type="Proteomes" id="UP000001058">
    <property type="component" value="Unassembled WGS sequence"/>
</dbReference>
<feature type="region of interest" description="Disordered" evidence="1">
    <location>
        <begin position="877"/>
        <end position="912"/>
    </location>
</feature>
<organism evidence="4">
    <name type="scientific">Volvox carteri f. nagariensis</name>
    <dbReference type="NCBI Taxonomy" id="3068"/>
    <lineage>
        <taxon>Eukaryota</taxon>
        <taxon>Viridiplantae</taxon>
        <taxon>Chlorophyta</taxon>
        <taxon>core chlorophytes</taxon>
        <taxon>Chlorophyceae</taxon>
        <taxon>CS clade</taxon>
        <taxon>Chlamydomonadales</taxon>
        <taxon>Volvocaceae</taxon>
        <taxon>Volvox</taxon>
    </lineage>
</organism>
<keyword evidence="2" id="KW-1133">Transmembrane helix</keyword>
<protein>
    <submittedName>
        <fullName evidence="3">Uncharacterized protein</fullName>
    </submittedName>
</protein>
<feature type="compositionally biased region" description="Low complexity" evidence="1">
    <location>
        <begin position="367"/>
        <end position="377"/>
    </location>
</feature>
<dbReference type="AlphaFoldDB" id="D8TQY0"/>
<feature type="region of interest" description="Disordered" evidence="1">
    <location>
        <begin position="130"/>
        <end position="239"/>
    </location>
</feature>
<feature type="region of interest" description="Disordered" evidence="1">
    <location>
        <begin position="742"/>
        <end position="785"/>
    </location>
</feature>
<feature type="region of interest" description="Disordered" evidence="1">
    <location>
        <begin position="467"/>
        <end position="575"/>
    </location>
</feature>
<feature type="compositionally biased region" description="Pro residues" evidence="1">
    <location>
        <begin position="683"/>
        <end position="692"/>
    </location>
</feature>
<feature type="compositionally biased region" description="Gly residues" evidence="1">
    <location>
        <begin position="891"/>
        <end position="901"/>
    </location>
</feature>